<evidence type="ECO:0000313" key="2">
    <source>
        <dbReference type="Proteomes" id="UP000291116"/>
    </source>
</evidence>
<evidence type="ECO:0000313" key="1">
    <source>
        <dbReference type="EMBL" id="VEU37234.1"/>
    </source>
</evidence>
<gene>
    <name evidence="1" type="ORF">PSNMU_V1.4_AUG-EV-PASAV3_0040300</name>
</gene>
<dbReference type="InterPro" id="IPR027417">
    <property type="entry name" value="P-loop_NTPase"/>
</dbReference>
<dbReference type="Gene3D" id="3.40.50.300">
    <property type="entry name" value="P-loop containing nucleotide triphosphate hydrolases"/>
    <property type="match status" value="1"/>
</dbReference>
<protein>
    <recommendedName>
        <fullName evidence="3">Sulfotransferase domain-containing protein</fullName>
    </recommendedName>
</protein>
<dbReference type="EMBL" id="CAACVS010000117">
    <property type="protein sequence ID" value="VEU37234.1"/>
    <property type="molecule type" value="Genomic_DNA"/>
</dbReference>
<dbReference type="AlphaFoldDB" id="A0A448Z5D3"/>
<keyword evidence="2" id="KW-1185">Reference proteome</keyword>
<sequence length="253" mass="29413">MGSNLHGYLPHLTARKIIDYGYVSEDRFEEVSTFAIVRNPYARMVSLYMYNRFGPWESFSDFVRTWYDRTIKDYREHGKMEEWDTPCHAIPQFEFTHDANGTKQLVHSVIKQEELKCLKKASKTGSDFVNKTRGDVSKDVEVNDENHDDGHTVLCSMSSSDSSQGKSNVEHTKTNDAASIRCLPDPVRCALLGMPHENKRKTKTPWYEHYDQETLNLTYEMYHRDFEIFGYNVVLEQRPDLEPPTPVVRDVCV</sequence>
<reference evidence="1 2" key="1">
    <citation type="submission" date="2019-01" db="EMBL/GenBank/DDBJ databases">
        <authorList>
            <person name="Ferrante I. M."/>
        </authorList>
    </citation>
    <scope>NUCLEOTIDE SEQUENCE [LARGE SCALE GENOMIC DNA]</scope>
    <source>
        <strain evidence="1 2">B856</strain>
    </source>
</reference>
<dbReference type="OrthoDB" id="41392at2759"/>
<dbReference type="GO" id="GO:0016020">
    <property type="term" value="C:membrane"/>
    <property type="evidence" value="ECO:0007669"/>
    <property type="project" value="InterPro"/>
</dbReference>
<dbReference type="Proteomes" id="UP000291116">
    <property type="component" value="Unassembled WGS sequence"/>
</dbReference>
<dbReference type="Pfam" id="PF03567">
    <property type="entry name" value="Sulfotransfer_2"/>
    <property type="match status" value="1"/>
</dbReference>
<dbReference type="InterPro" id="IPR005331">
    <property type="entry name" value="Sulfotransferase"/>
</dbReference>
<dbReference type="GO" id="GO:0008146">
    <property type="term" value="F:sulfotransferase activity"/>
    <property type="evidence" value="ECO:0007669"/>
    <property type="project" value="InterPro"/>
</dbReference>
<evidence type="ECO:0008006" key="3">
    <source>
        <dbReference type="Google" id="ProtNLM"/>
    </source>
</evidence>
<accession>A0A448Z5D3</accession>
<feature type="unsure residue" description="E or Q" evidence="1">
    <location>
        <position position="227"/>
    </location>
</feature>
<proteinExistence type="predicted"/>
<organism evidence="1 2">
    <name type="scientific">Pseudo-nitzschia multistriata</name>
    <dbReference type="NCBI Taxonomy" id="183589"/>
    <lineage>
        <taxon>Eukaryota</taxon>
        <taxon>Sar</taxon>
        <taxon>Stramenopiles</taxon>
        <taxon>Ochrophyta</taxon>
        <taxon>Bacillariophyta</taxon>
        <taxon>Bacillariophyceae</taxon>
        <taxon>Bacillariophycidae</taxon>
        <taxon>Bacillariales</taxon>
        <taxon>Bacillariaceae</taxon>
        <taxon>Pseudo-nitzschia</taxon>
    </lineage>
</organism>
<name>A0A448Z5D3_9STRA</name>